<feature type="transmembrane region" description="Helical" evidence="2">
    <location>
        <begin position="75"/>
        <end position="96"/>
    </location>
</feature>
<dbReference type="InterPro" id="IPR016833">
    <property type="entry name" value="Put_Na-Bile_cotransptr"/>
</dbReference>
<dbReference type="EMBL" id="AP012035">
    <property type="protein sequence ID" value="BAJ80140.1"/>
    <property type="molecule type" value="Genomic_DNA"/>
</dbReference>
<feature type="compositionally biased region" description="Low complexity" evidence="1">
    <location>
        <begin position="333"/>
        <end position="351"/>
    </location>
</feature>
<feature type="transmembrane region" description="Helical" evidence="2">
    <location>
        <begin position="102"/>
        <end position="123"/>
    </location>
</feature>
<feature type="transmembrane region" description="Helical" evidence="2">
    <location>
        <begin position="234"/>
        <end position="259"/>
    </location>
</feature>
<evidence type="ECO:0000313" key="3">
    <source>
        <dbReference type="EMBL" id="BAJ80140.1"/>
    </source>
</evidence>
<gene>
    <name evidence="3" type="ordered locus">ACMV_07930</name>
</gene>
<evidence type="ECO:0000256" key="1">
    <source>
        <dbReference type="SAM" id="MobiDB-lite"/>
    </source>
</evidence>
<dbReference type="PANTHER" id="PTHR18640">
    <property type="entry name" value="SOLUTE CARRIER FAMILY 10 MEMBER 7"/>
    <property type="match status" value="1"/>
</dbReference>
<feature type="transmembrane region" description="Helical" evidence="2">
    <location>
        <begin position="171"/>
        <end position="189"/>
    </location>
</feature>
<feature type="transmembrane region" description="Helical" evidence="2">
    <location>
        <begin position="210"/>
        <end position="228"/>
    </location>
</feature>
<keyword evidence="2" id="KW-0472">Membrane</keyword>
<dbReference type="HOGENOM" id="CLU_039013_1_0_5"/>
<evidence type="ECO:0000256" key="2">
    <source>
        <dbReference type="SAM" id="Phobius"/>
    </source>
</evidence>
<dbReference type="PANTHER" id="PTHR18640:SF5">
    <property type="entry name" value="SODIUM_BILE ACID COTRANSPORTER 7"/>
    <property type="match status" value="1"/>
</dbReference>
<dbReference type="Pfam" id="PF13593">
    <property type="entry name" value="SBF_like"/>
    <property type="match status" value="1"/>
</dbReference>
<feature type="transmembrane region" description="Helical" evidence="2">
    <location>
        <begin position="280"/>
        <end position="302"/>
    </location>
</feature>
<dbReference type="KEGG" id="amv:ACMV_07930"/>
<feature type="region of interest" description="Disordered" evidence="1">
    <location>
        <begin position="333"/>
        <end position="359"/>
    </location>
</feature>
<dbReference type="InterPro" id="IPR038770">
    <property type="entry name" value="Na+/solute_symporter_sf"/>
</dbReference>
<organism evidence="3 4">
    <name type="scientific">Acidiphilium multivorum (strain DSM 11245 / JCM 8867 / NBRC 100883 / AIU 301)</name>
    <dbReference type="NCBI Taxonomy" id="926570"/>
    <lineage>
        <taxon>Bacteria</taxon>
        <taxon>Pseudomonadati</taxon>
        <taxon>Pseudomonadota</taxon>
        <taxon>Alphaproteobacteria</taxon>
        <taxon>Acetobacterales</taxon>
        <taxon>Acidocellaceae</taxon>
        <taxon>Acidiphilium</taxon>
    </lineage>
</organism>
<proteinExistence type="predicted"/>
<keyword evidence="2" id="KW-1133">Transmembrane helix</keyword>
<reference evidence="3 4" key="1">
    <citation type="submission" date="2010-12" db="EMBL/GenBank/DDBJ databases">
        <title>Whole genome sequence of Acidiphilium multivorum AIU301.</title>
        <authorList>
            <person name="Narita-Yamada S."/>
            <person name="Nakamura S."/>
            <person name="Ito N."/>
            <person name="Takarada H."/>
            <person name="Katano Y."/>
            <person name="Nakazawa H."/>
            <person name="Hosoyama A."/>
            <person name="Yamada R."/>
            <person name="Fujita N."/>
        </authorList>
    </citation>
    <scope>NUCLEOTIDE SEQUENCE [LARGE SCALE GENOMIC DNA]</scope>
    <source>
        <strain evidence="4">DSM 11245 / JCM 8867 / AIU301</strain>
    </source>
</reference>
<dbReference type="Gene3D" id="1.20.1530.20">
    <property type="match status" value="1"/>
</dbReference>
<accession>F0J591</accession>
<dbReference type="PIRSF" id="PIRSF026166">
    <property type="entry name" value="UCP026166"/>
    <property type="match status" value="1"/>
</dbReference>
<evidence type="ECO:0000313" key="4">
    <source>
        <dbReference type="Proteomes" id="UP000007100"/>
    </source>
</evidence>
<dbReference type="AlphaFoldDB" id="F0J591"/>
<feature type="transmembrane region" description="Helical" evidence="2">
    <location>
        <begin position="35"/>
        <end position="54"/>
    </location>
</feature>
<feature type="transmembrane region" description="Helical" evidence="2">
    <location>
        <begin position="135"/>
        <end position="159"/>
    </location>
</feature>
<feature type="transmembrane region" description="Helical" evidence="2">
    <location>
        <begin position="12"/>
        <end position="29"/>
    </location>
</feature>
<dbReference type="GO" id="GO:0005886">
    <property type="term" value="C:plasma membrane"/>
    <property type="evidence" value="ECO:0007669"/>
    <property type="project" value="TreeGrafter"/>
</dbReference>
<dbReference type="Proteomes" id="UP000007100">
    <property type="component" value="Chromosome"/>
</dbReference>
<protein>
    <submittedName>
        <fullName evidence="3">Putative symporter</fullName>
    </submittedName>
</protein>
<dbReference type="RefSeq" id="WP_013639623.1">
    <property type="nucleotide sequence ID" value="NC_015186.1"/>
</dbReference>
<name>F0J591_ACIMA</name>
<keyword evidence="4" id="KW-1185">Reference proteome</keyword>
<keyword evidence="2" id="KW-0812">Transmembrane</keyword>
<sequence length="359" mass="37487">MSIRATLSRLGIDPYLFFLLGTVALAALLPARGLAAVVVGHAVHWVVALLFFVYGAKLSTAEVLRGLLHWRLQGAVFACTFILFPALGLAAVTLLGSALPPALATGIIFVAILPSTVQSSIAFTSISRGNVPASLCSASVSNLAGMVITPLLVMLLLHAKGGFSAGALEDIALQLLAPFAAGQLLRPILGPVLQRHRLIITIVDRGSILVVVYAAFSAGMVGGIWSRVSPESLVLVMLVDAALLALVLTVTSLAGALGFSREDRITLIFCGSKKSLASGIPMANILFPAQTVGLIVLPLMLFHQFQLFVCTLIAQRFARQPAAAPAIAAYRPGLSSRASSPGRSPASPSSAQLSRQRAR</sequence>